<comment type="caution">
    <text evidence="1">The sequence shown here is derived from an EMBL/GenBank/DDBJ whole genome shotgun (WGS) entry which is preliminary data.</text>
</comment>
<protein>
    <submittedName>
        <fullName evidence="1">Uncharacterized protein</fullName>
    </submittedName>
</protein>
<dbReference type="EMBL" id="AJLR01000042">
    <property type="protein sequence ID" value="EKN68059.1"/>
    <property type="molecule type" value="Genomic_DNA"/>
</dbReference>
<sequence>MVYNYYFLITYGKDKILVLAEDGYQAVEIWVKSKRKKLEDEGRALIFSPDNYIVEKLNREDFVLKASN</sequence>
<name>K6DIF0_SCHAZ</name>
<organism evidence="1 2">
    <name type="scientific">Schinkia azotoformans LMG 9581</name>
    <dbReference type="NCBI Taxonomy" id="1131731"/>
    <lineage>
        <taxon>Bacteria</taxon>
        <taxon>Bacillati</taxon>
        <taxon>Bacillota</taxon>
        <taxon>Bacilli</taxon>
        <taxon>Bacillales</taxon>
        <taxon>Bacillaceae</taxon>
        <taxon>Calidifontibacillus/Schinkia group</taxon>
        <taxon>Schinkia</taxon>
    </lineage>
</organism>
<accession>K6DIF0</accession>
<evidence type="ECO:0000313" key="2">
    <source>
        <dbReference type="Proteomes" id="UP000006315"/>
    </source>
</evidence>
<gene>
    <name evidence="1" type="ORF">BAZO_06064</name>
</gene>
<proteinExistence type="predicted"/>
<evidence type="ECO:0000313" key="1">
    <source>
        <dbReference type="EMBL" id="EKN68059.1"/>
    </source>
</evidence>
<keyword evidence="2" id="KW-1185">Reference proteome</keyword>
<dbReference type="RefSeq" id="WP_003330430.1">
    <property type="nucleotide sequence ID" value="NZ_AJLR01000042.1"/>
</dbReference>
<dbReference type="STRING" id="1131731.BAZO_06064"/>
<dbReference type="PATRIC" id="fig|1131731.3.peg.1263"/>
<dbReference type="Proteomes" id="UP000006315">
    <property type="component" value="Unassembled WGS sequence"/>
</dbReference>
<reference evidence="1 2" key="1">
    <citation type="journal article" date="2012" name="Front. Microbiol.">
        <title>Redundancy and modularity in membrane-associated dissimilatory nitrate reduction in Bacillus.</title>
        <authorList>
            <person name="Heylen K."/>
            <person name="Keltjens J."/>
        </authorList>
    </citation>
    <scope>NUCLEOTIDE SEQUENCE [LARGE SCALE GENOMIC DNA]</scope>
    <source>
        <strain evidence="1 2">LMG 9581</strain>
    </source>
</reference>
<dbReference type="AlphaFoldDB" id="K6DIF0"/>